<dbReference type="Gene3D" id="3.10.620.30">
    <property type="match status" value="1"/>
</dbReference>
<feature type="domain" description="DUF3857" evidence="4">
    <location>
        <begin position="49"/>
        <end position="208"/>
    </location>
</feature>
<dbReference type="InterPro" id="IPR024618">
    <property type="entry name" value="DUF3857"/>
</dbReference>
<sequence length="621" mass="66517">MPICLAVVLSALLLLANTGAAAADTGTDTGTDPSMVVDKYIQHFVVDTDGSYRLTVDNVKTIVLQRAVQAHSQYYISYNSSLDEVSEVEASTIKPDGRRIPVPPEQVKDQQEPASGDAPLFQDTRLKVVVFSDVAAGDKVALHYVLKRKSALFPGHFEDLSSSQFYAVKQFHLIYDMPASMLLYADAAGFVPVPASSAPGRQVYQWQYVSGPNRRIEAESVSYLDYGKRLAVSTFPNYATFARAYHARAQAQAAATPAIATLAQQVTAGLDTPRAQALALSEWVRRNIRYVAVYAGAGGVVPHAAAAVLNNRYGDCKDHAILLEALLAAAGIDSSAALINSGNAYRLPDAPTLGIFNHVITYIAALDLYLDSTSDAVAAGYLPPAALGKPVLLAKTGKLAQTPSMQPEINRTLARFEVDTSGRGSFKVVRTAGGAIAEPYRQAVRDTTPAERDLFVERTLQALGQHGDGRFDAGLLDGEGDEYRMGFAGVSDNVADLPGPAGVATSFNFWGGLGEEVAGMAQEKTRTQDFICPGIDAADDIAIGFAPGIRIVALPKALSLAGAGLSYQASYARQANTVHVRRSLRFRHAGMICTPADYVRMRPLLERMMRDLKSQVIVKGG</sequence>
<evidence type="ECO:0000313" key="6">
    <source>
        <dbReference type="Proteomes" id="UP000662888"/>
    </source>
</evidence>
<evidence type="ECO:0000259" key="3">
    <source>
        <dbReference type="Pfam" id="PF01841"/>
    </source>
</evidence>
<gene>
    <name evidence="5" type="ORF">IV454_10720</name>
</gene>
<dbReference type="Pfam" id="PF12969">
    <property type="entry name" value="DUF3857"/>
    <property type="match status" value="1"/>
</dbReference>
<feature type="chain" id="PRO_5045822518" evidence="2">
    <location>
        <begin position="23"/>
        <end position="621"/>
    </location>
</feature>
<dbReference type="Gene3D" id="2.60.120.1130">
    <property type="match status" value="1"/>
</dbReference>
<evidence type="ECO:0000256" key="1">
    <source>
        <dbReference type="SAM" id="MobiDB-lite"/>
    </source>
</evidence>
<accession>A0AA48WH58</accession>
<dbReference type="Gene3D" id="2.60.40.3140">
    <property type="match status" value="1"/>
</dbReference>
<dbReference type="EMBL" id="CP065053">
    <property type="protein sequence ID" value="QPI51921.1"/>
    <property type="molecule type" value="Genomic_DNA"/>
</dbReference>
<evidence type="ECO:0000313" key="5">
    <source>
        <dbReference type="EMBL" id="QPI51921.1"/>
    </source>
</evidence>
<proteinExistence type="predicted"/>
<feature type="region of interest" description="Disordered" evidence="1">
    <location>
        <begin position="95"/>
        <end position="118"/>
    </location>
</feature>
<feature type="signal peptide" evidence="2">
    <location>
        <begin position="1"/>
        <end position="22"/>
    </location>
</feature>
<dbReference type="InterPro" id="IPR038765">
    <property type="entry name" value="Papain-like_cys_pep_sf"/>
</dbReference>
<dbReference type="Proteomes" id="UP000662888">
    <property type="component" value="Chromosome"/>
</dbReference>
<name>A0AA48WH58_9BURK</name>
<keyword evidence="6" id="KW-1185">Reference proteome</keyword>
<evidence type="ECO:0000259" key="4">
    <source>
        <dbReference type="Pfam" id="PF12969"/>
    </source>
</evidence>
<feature type="domain" description="Transglutaminase-like" evidence="3">
    <location>
        <begin position="261"/>
        <end position="334"/>
    </location>
</feature>
<reference evidence="5 6" key="1">
    <citation type="submission" date="2020-11" db="EMBL/GenBank/DDBJ databases">
        <authorList>
            <person name="Sun Q."/>
        </authorList>
    </citation>
    <scope>NUCLEOTIDE SEQUENCE [LARGE SCALE GENOMIC DNA]</scope>
    <source>
        <strain evidence="5 6">P8398</strain>
    </source>
</reference>
<protein>
    <submittedName>
        <fullName evidence="5">DUF3857 and transglutaminase domain-containing protein</fullName>
    </submittedName>
</protein>
<evidence type="ECO:0000256" key="2">
    <source>
        <dbReference type="SAM" id="SignalP"/>
    </source>
</evidence>
<dbReference type="InterPro" id="IPR002931">
    <property type="entry name" value="Transglutaminase-like"/>
</dbReference>
<dbReference type="RefSeq" id="WP_206091440.1">
    <property type="nucleotide sequence ID" value="NZ_CP065053.1"/>
</dbReference>
<dbReference type="SUPFAM" id="SSF54001">
    <property type="entry name" value="Cysteine proteinases"/>
    <property type="match status" value="1"/>
</dbReference>
<dbReference type="Pfam" id="PF01841">
    <property type="entry name" value="Transglut_core"/>
    <property type="match status" value="1"/>
</dbReference>
<keyword evidence="2" id="KW-0732">Signal</keyword>
<organism evidence="5 6">
    <name type="scientific">Massilia antarctica</name>
    <dbReference type="NCBI Taxonomy" id="2765360"/>
    <lineage>
        <taxon>Bacteria</taxon>
        <taxon>Pseudomonadati</taxon>
        <taxon>Pseudomonadota</taxon>
        <taxon>Betaproteobacteria</taxon>
        <taxon>Burkholderiales</taxon>
        <taxon>Oxalobacteraceae</taxon>
        <taxon>Telluria group</taxon>
        <taxon>Massilia</taxon>
    </lineage>
</organism>